<dbReference type="InParanoid" id="A0A1Y2FPX9"/>
<comment type="similarity">
    <text evidence="2">Belongs to the cation diffusion facilitator (CDF) transporter (TC 2.A.4) family. SLC30A subfamily.</text>
</comment>
<evidence type="ECO:0000256" key="3">
    <source>
        <dbReference type="ARBA" id="ARBA00022692"/>
    </source>
</evidence>
<accession>A0A1Y2FPX9</accession>
<dbReference type="GO" id="GO:0016020">
    <property type="term" value="C:membrane"/>
    <property type="evidence" value="ECO:0007669"/>
    <property type="project" value="UniProtKB-SubCell"/>
</dbReference>
<name>A0A1Y2FPX9_9BASI</name>
<evidence type="ECO:0000256" key="1">
    <source>
        <dbReference type="ARBA" id="ARBA00004141"/>
    </source>
</evidence>
<evidence type="ECO:0000256" key="5">
    <source>
        <dbReference type="ARBA" id="ARBA00022989"/>
    </source>
</evidence>
<proteinExistence type="inferred from homology"/>
<dbReference type="PANTHER" id="PTHR45820:SF4">
    <property type="entry name" value="ZINC TRANSPORTER 63C, ISOFORM F"/>
    <property type="match status" value="1"/>
</dbReference>
<protein>
    <submittedName>
        <fullName evidence="10">Cation efflux family-domain-containing protein</fullName>
    </submittedName>
</protein>
<keyword evidence="6 8" id="KW-0472">Membrane</keyword>
<keyword evidence="3 8" id="KW-0812">Transmembrane</keyword>
<dbReference type="GO" id="GO:0005385">
    <property type="term" value="F:zinc ion transmembrane transporter activity"/>
    <property type="evidence" value="ECO:0007669"/>
    <property type="project" value="TreeGrafter"/>
</dbReference>
<dbReference type="Proteomes" id="UP000193467">
    <property type="component" value="Unassembled WGS sequence"/>
</dbReference>
<dbReference type="PANTHER" id="PTHR45820">
    <property type="entry name" value="FI23527P1"/>
    <property type="match status" value="1"/>
</dbReference>
<comment type="caution">
    <text evidence="10">The sequence shown here is derived from an EMBL/GenBank/DDBJ whole genome shotgun (WGS) entry which is preliminary data.</text>
</comment>
<feature type="region of interest" description="Disordered" evidence="7">
    <location>
        <begin position="1"/>
        <end position="64"/>
    </location>
</feature>
<feature type="transmembrane region" description="Helical" evidence="8">
    <location>
        <begin position="69"/>
        <end position="91"/>
    </location>
</feature>
<evidence type="ECO:0000256" key="7">
    <source>
        <dbReference type="SAM" id="MobiDB-lite"/>
    </source>
</evidence>
<dbReference type="NCBIfam" id="TIGR01297">
    <property type="entry name" value="CDF"/>
    <property type="match status" value="1"/>
</dbReference>
<feature type="domain" description="Cation efflux protein transmembrane" evidence="9">
    <location>
        <begin position="71"/>
        <end position="370"/>
    </location>
</feature>
<keyword evidence="11" id="KW-1185">Reference proteome</keyword>
<dbReference type="EMBL" id="MCGR01000015">
    <property type="protein sequence ID" value="ORY86052.1"/>
    <property type="molecule type" value="Genomic_DNA"/>
</dbReference>
<dbReference type="InterPro" id="IPR027469">
    <property type="entry name" value="Cation_efflux_TMD_sf"/>
</dbReference>
<feature type="region of interest" description="Disordered" evidence="7">
    <location>
        <begin position="255"/>
        <end position="286"/>
    </location>
</feature>
<reference evidence="10 11" key="1">
    <citation type="submission" date="2016-07" db="EMBL/GenBank/DDBJ databases">
        <title>Pervasive Adenine N6-methylation of Active Genes in Fungi.</title>
        <authorList>
            <consortium name="DOE Joint Genome Institute"/>
            <person name="Mondo S.J."/>
            <person name="Dannebaum R.O."/>
            <person name="Kuo R.C."/>
            <person name="Labutti K."/>
            <person name="Haridas S."/>
            <person name="Kuo A."/>
            <person name="Salamov A."/>
            <person name="Ahrendt S.R."/>
            <person name="Lipzen A."/>
            <person name="Sullivan W."/>
            <person name="Andreopoulos W.B."/>
            <person name="Clum A."/>
            <person name="Lindquist E."/>
            <person name="Daum C."/>
            <person name="Ramamoorthy G.K."/>
            <person name="Gryganskyi A."/>
            <person name="Culley D."/>
            <person name="Magnuson J.K."/>
            <person name="James T.Y."/>
            <person name="O'Malley M.A."/>
            <person name="Stajich J.E."/>
            <person name="Spatafora J.W."/>
            <person name="Visel A."/>
            <person name="Grigoriev I.V."/>
        </authorList>
    </citation>
    <scope>NUCLEOTIDE SEQUENCE [LARGE SCALE GENOMIC DNA]</scope>
    <source>
        <strain evidence="10 11">62-1032</strain>
    </source>
</reference>
<dbReference type="OrthoDB" id="2537436at2759"/>
<dbReference type="SUPFAM" id="SSF161111">
    <property type="entry name" value="Cation efflux protein transmembrane domain-like"/>
    <property type="match status" value="1"/>
</dbReference>
<feature type="compositionally biased region" description="Polar residues" evidence="7">
    <location>
        <begin position="1"/>
        <end position="12"/>
    </location>
</feature>
<evidence type="ECO:0000256" key="8">
    <source>
        <dbReference type="SAM" id="Phobius"/>
    </source>
</evidence>
<comment type="subcellular location">
    <subcellularLocation>
        <location evidence="1">Membrane</location>
        <topology evidence="1">Multi-pass membrane protein</topology>
    </subcellularLocation>
</comment>
<organism evidence="10 11">
    <name type="scientific">Leucosporidium creatinivorum</name>
    <dbReference type="NCBI Taxonomy" id="106004"/>
    <lineage>
        <taxon>Eukaryota</taxon>
        <taxon>Fungi</taxon>
        <taxon>Dikarya</taxon>
        <taxon>Basidiomycota</taxon>
        <taxon>Pucciniomycotina</taxon>
        <taxon>Microbotryomycetes</taxon>
        <taxon>Leucosporidiales</taxon>
        <taxon>Leucosporidium</taxon>
    </lineage>
</organism>
<evidence type="ECO:0000256" key="2">
    <source>
        <dbReference type="ARBA" id="ARBA00008873"/>
    </source>
</evidence>
<evidence type="ECO:0000313" key="11">
    <source>
        <dbReference type="Proteomes" id="UP000193467"/>
    </source>
</evidence>
<dbReference type="GO" id="GO:0010312">
    <property type="term" value="P:detoxification of zinc ion"/>
    <property type="evidence" value="ECO:0007669"/>
    <property type="project" value="TreeGrafter"/>
</dbReference>
<feature type="region of interest" description="Disordered" evidence="7">
    <location>
        <begin position="458"/>
        <end position="549"/>
    </location>
</feature>
<evidence type="ECO:0000313" key="10">
    <source>
        <dbReference type="EMBL" id="ORY86052.1"/>
    </source>
</evidence>
<sequence length="549" mass="59181">MASRTSSHSHQFQHPYDVEERDHHHSDGSHDSHSDASHSHDGHSPDGHSHDRHSHAGGGHSHSSKETNLIKLSIAVTAAFMLAEIIIGYQFNALSLVADSYHMLNDIAAFIVQLYATELGELRRERTRSVSGFTYGFGRTQYLANLIIGVMLLALCLTLTLESLQRLYSPEVITMPPLVFGMGLIALIWNITMFFMFSDGHGGHSHGGHSHAHSLGHDGEAMHPSSYRAAVINAGIAHRYELYRRSAASQRLIEHSGSKGTPIMSRRERRARRASSAATDGSIPEAAAPTAKAARSALAVHALGDAAGNAAVIVDGIASWLLGPASGVISGRWIPWKGIGYVDPICSLVVIWVILKHSFPLVTASSYALMQGIEPARINRYRRALSDPSQAWISFATVKLSVAHKEHSGPPLSGVDVDELVHSVKLRVFNNSSVSPIAADMIHPDNITVEVDHTLRSRPSTSALPGHAGLDGHPPHGDSWLDDASHHDTSSSSSSYVDRRLPETHHIPPPSSHGRAPSFGSAGQFGGSGPLQHHTPTAGHYQGGYPYSQ</sequence>
<dbReference type="InterPro" id="IPR058533">
    <property type="entry name" value="Cation_efflux_TM"/>
</dbReference>
<dbReference type="GO" id="GO:0006882">
    <property type="term" value="P:intracellular zinc ion homeostasis"/>
    <property type="evidence" value="ECO:0007669"/>
    <property type="project" value="TreeGrafter"/>
</dbReference>
<feature type="compositionally biased region" description="Basic and acidic residues" evidence="7">
    <location>
        <begin position="497"/>
        <end position="506"/>
    </location>
</feature>
<dbReference type="Pfam" id="PF01545">
    <property type="entry name" value="Cation_efflux"/>
    <property type="match status" value="1"/>
</dbReference>
<dbReference type="Gene3D" id="1.20.1510.10">
    <property type="entry name" value="Cation efflux protein transmembrane domain"/>
    <property type="match status" value="1"/>
</dbReference>
<keyword evidence="4" id="KW-0862">Zinc</keyword>
<dbReference type="AlphaFoldDB" id="A0A1Y2FPX9"/>
<feature type="transmembrane region" description="Helical" evidence="8">
    <location>
        <begin position="142"/>
        <end position="161"/>
    </location>
</feature>
<evidence type="ECO:0000256" key="4">
    <source>
        <dbReference type="ARBA" id="ARBA00022833"/>
    </source>
</evidence>
<dbReference type="InterPro" id="IPR002524">
    <property type="entry name" value="Cation_efflux"/>
</dbReference>
<feature type="compositionally biased region" description="Basic and acidic residues" evidence="7">
    <location>
        <begin position="16"/>
        <end position="49"/>
    </location>
</feature>
<gene>
    <name evidence="10" type="ORF">BCR35DRAFT_330745</name>
</gene>
<feature type="transmembrane region" description="Helical" evidence="8">
    <location>
        <begin position="173"/>
        <end position="197"/>
    </location>
</feature>
<evidence type="ECO:0000259" key="9">
    <source>
        <dbReference type="Pfam" id="PF01545"/>
    </source>
</evidence>
<keyword evidence="5 8" id="KW-1133">Transmembrane helix</keyword>
<evidence type="ECO:0000256" key="6">
    <source>
        <dbReference type="ARBA" id="ARBA00023136"/>
    </source>
</evidence>